<accession>A0A3E3IQW7</accession>
<protein>
    <submittedName>
        <fullName evidence="1">Uncharacterized protein</fullName>
    </submittedName>
</protein>
<evidence type="ECO:0000313" key="1">
    <source>
        <dbReference type="EMBL" id="RGE69456.1"/>
    </source>
</evidence>
<dbReference type="AlphaFoldDB" id="A0A3E3IQW7"/>
<reference evidence="1 2" key="1">
    <citation type="submission" date="2018-08" db="EMBL/GenBank/DDBJ databases">
        <title>A genome reference for cultivated species of the human gut microbiota.</title>
        <authorList>
            <person name="Zou Y."/>
            <person name="Xue W."/>
            <person name="Luo G."/>
        </authorList>
    </citation>
    <scope>NUCLEOTIDE SEQUENCE [LARGE SCALE GENOMIC DNA]</scope>
    <source>
        <strain evidence="1 2">AF26-4BH</strain>
    </source>
</reference>
<dbReference type="EMBL" id="QVLU01000016">
    <property type="protein sequence ID" value="RGE69456.1"/>
    <property type="molecule type" value="Genomic_DNA"/>
</dbReference>
<evidence type="ECO:0000313" key="2">
    <source>
        <dbReference type="Proteomes" id="UP000261166"/>
    </source>
</evidence>
<dbReference type="Proteomes" id="UP000261166">
    <property type="component" value="Unassembled WGS sequence"/>
</dbReference>
<name>A0A3E3IQW7_9FIRM</name>
<organism evidence="1 2">
    <name type="scientific">Eisenbergiella massiliensis</name>
    <dbReference type="NCBI Taxonomy" id="1720294"/>
    <lineage>
        <taxon>Bacteria</taxon>
        <taxon>Bacillati</taxon>
        <taxon>Bacillota</taxon>
        <taxon>Clostridia</taxon>
        <taxon>Lachnospirales</taxon>
        <taxon>Lachnospiraceae</taxon>
        <taxon>Eisenbergiella</taxon>
    </lineage>
</organism>
<sequence length="74" mass="8878">MRSCLIYNVNVPRQAWRIFHACLAFTATRVIPQEMKSKQSVTVQSDPRYWLRRTALRADRKKVKEARLRKIFEN</sequence>
<gene>
    <name evidence="1" type="ORF">DWY69_17570</name>
</gene>
<proteinExistence type="predicted"/>
<comment type="caution">
    <text evidence="1">The sequence shown here is derived from an EMBL/GenBank/DDBJ whole genome shotgun (WGS) entry which is preliminary data.</text>
</comment>